<dbReference type="EMBL" id="CAJGYM010000029">
    <property type="protein sequence ID" value="CAD6192719.1"/>
    <property type="molecule type" value="Genomic_DNA"/>
</dbReference>
<dbReference type="Pfam" id="PF01722">
    <property type="entry name" value="BolA"/>
    <property type="match status" value="1"/>
</dbReference>
<comment type="similarity">
    <text evidence="1 2">Belongs to the BolA/IbaG family.</text>
</comment>
<dbReference type="FunFam" id="3.30.300.90:FF:000001">
    <property type="entry name" value="Transcriptional regulator BolA"/>
    <property type="match status" value="1"/>
</dbReference>
<dbReference type="InterPro" id="IPR050961">
    <property type="entry name" value="BolA/IbaG_stress_morph_reg"/>
</dbReference>
<evidence type="ECO:0000256" key="1">
    <source>
        <dbReference type="ARBA" id="ARBA00005578"/>
    </source>
</evidence>
<dbReference type="AlphaFoldDB" id="A0A8S1H9F9"/>
<sequence>MSTIVEGPVAQRLRGKLQDTFSPKHLEVVCESHMHNVPKGSEKHFRVQIVSDKFEGLRVIERHRLVNQCLADDLQNGVHALRIDAIPVSQWKGQVSEPSPSCRGGFGL</sequence>
<dbReference type="InterPro" id="IPR036065">
    <property type="entry name" value="BolA-like_sf"/>
</dbReference>
<dbReference type="PANTHER" id="PTHR46229">
    <property type="entry name" value="BOLA TRANSCRIPTION REGULATOR"/>
    <property type="match status" value="1"/>
</dbReference>
<protein>
    <recommendedName>
        <fullName evidence="5">BolA-like protein</fullName>
    </recommendedName>
</protein>
<evidence type="ECO:0000313" key="3">
    <source>
        <dbReference type="EMBL" id="CAD6192719.1"/>
    </source>
</evidence>
<name>A0A8S1H9F9_9PELO</name>
<accession>A0A8S1H9F9</accession>
<organism evidence="3 4">
    <name type="scientific">Caenorhabditis auriculariae</name>
    <dbReference type="NCBI Taxonomy" id="2777116"/>
    <lineage>
        <taxon>Eukaryota</taxon>
        <taxon>Metazoa</taxon>
        <taxon>Ecdysozoa</taxon>
        <taxon>Nematoda</taxon>
        <taxon>Chromadorea</taxon>
        <taxon>Rhabditida</taxon>
        <taxon>Rhabditina</taxon>
        <taxon>Rhabditomorpha</taxon>
        <taxon>Rhabditoidea</taxon>
        <taxon>Rhabditidae</taxon>
        <taxon>Peloderinae</taxon>
        <taxon>Caenorhabditis</taxon>
    </lineage>
</organism>
<evidence type="ECO:0008006" key="5">
    <source>
        <dbReference type="Google" id="ProtNLM"/>
    </source>
</evidence>
<dbReference type="Gene3D" id="3.30.300.90">
    <property type="entry name" value="BolA-like"/>
    <property type="match status" value="1"/>
</dbReference>
<dbReference type="PIRSF" id="PIRSF003113">
    <property type="entry name" value="BolA"/>
    <property type="match status" value="1"/>
</dbReference>
<evidence type="ECO:0000256" key="2">
    <source>
        <dbReference type="RuleBase" id="RU003860"/>
    </source>
</evidence>
<dbReference type="InterPro" id="IPR002634">
    <property type="entry name" value="BolA"/>
</dbReference>
<reference evidence="3" key="1">
    <citation type="submission" date="2020-10" db="EMBL/GenBank/DDBJ databases">
        <authorList>
            <person name="Kikuchi T."/>
        </authorList>
    </citation>
    <scope>NUCLEOTIDE SEQUENCE</scope>
    <source>
        <strain evidence="3">NKZ352</strain>
    </source>
</reference>
<comment type="caution">
    <text evidence="3">The sequence shown here is derived from an EMBL/GenBank/DDBJ whole genome shotgun (WGS) entry which is preliminary data.</text>
</comment>
<dbReference type="GO" id="GO:1990229">
    <property type="term" value="C:iron-sulfur cluster assembly complex"/>
    <property type="evidence" value="ECO:0007669"/>
    <property type="project" value="UniProtKB-ARBA"/>
</dbReference>
<keyword evidence="4" id="KW-1185">Reference proteome</keyword>
<evidence type="ECO:0000313" key="4">
    <source>
        <dbReference type="Proteomes" id="UP000835052"/>
    </source>
</evidence>
<dbReference type="Proteomes" id="UP000835052">
    <property type="component" value="Unassembled WGS sequence"/>
</dbReference>
<proteinExistence type="inferred from homology"/>
<dbReference type="GO" id="GO:0005739">
    <property type="term" value="C:mitochondrion"/>
    <property type="evidence" value="ECO:0007669"/>
    <property type="project" value="TreeGrafter"/>
</dbReference>
<dbReference type="SUPFAM" id="SSF82657">
    <property type="entry name" value="BolA-like"/>
    <property type="match status" value="1"/>
</dbReference>
<dbReference type="OrthoDB" id="4983at2759"/>
<dbReference type="PANTHER" id="PTHR46229:SF2">
    <property type="entry name" value="BOLA-LIKE PROTEIN 1"/>
    <property type="match status" value="1"/>
</dbReference>
<gene>
    <name evidence="3" type="ORF">CAUJ_LOCUS8638</name>
</gene>